<keyword evidence="2" id="KW-1185">Reference proteome</keyword>
<organism evidence="1 2">
    <name type="scientific">Moniliophthora roreri (strain MCA 2997)</name>
    <name type="common">Cocoa frosty pod rot fungus</name>
    <name type="synonym">Crinipellis roreri</name>
    <dbReference type="NCBI Taxonomy" id="1381753"/>
    <lineage>
        <taxon>Eukaryota</taxon>
        <taxon>Fungi</taxon>
        <taxon>Dikarya</taxon>
        <taxon>Basidiomycota</taxon>
        <taxon>Agaricomycotina</taxon>
        <taxon>Agaricomycetes</taxon>
        <taxon>Agaricomycetidae</taxon>
        <taxon>Agaricales</taxon>
        <taxon>Marasmiineae</taxon>
        <taxon>Marasmiaceae</taxon>
        <taxon>Moniliophthora</taxon>
    </lineage>
</organism>
<dbReference type="EMBL" id="AWSO01001581">
    <property type="protein sequence ID" value="ESK83316.1"/>
    <property type="molecule type" value="Genomic_DNA"/>
</dbReference>
<dbReference type="HOGENOM" id="CLU_1993206_0_0_1"/>
<proteinExistence type="predicted"/>
<name>V2WRZ8_MONRO</name>
<dbReference type="AlphaFoldDB" id="V2WRZ8"/>
<dbReference type="KEGG" id="mrr:Moror_8799"/>
<gene>
    <name evidence="1" type="ORF">Moror_8799</name>
</gene>
<dbReference type="Proteomes" id="UP000017559">
    <property type="component" value="Unassembled WGS sequence"/>
</dbReference>
<evidence type="ECO:0000313" key="1">
    <source>
        <dbReference type="EMBL" id="ESK83316.1"/>
    </source>
</evidence>
<protein>
    <submittedName>
        <fullName evidence="1">Uncharacterized protein</fullName>
    </submittedName>
</protein>
<reference evidence="1 2" key="1">
    <citation type="journal article" date="2014" name="BMC Genomics">
        <title>Genome and secretome analysis of the hemibiotrophic fungal pathogen, Moniliophthora roreri, which causes frosty pod rot disease of cacao: mechanisms of the biotrophic and necrotrophic phases.</title>
        <authorList>
            <person name="Meinhardt L.W."/>
            <person name="Costa G.G.L."/>
            <person name="Thomazella D.P.T."/>
            <person name="Teixeira P.J.P.L."/>
            <person name="Carazzolle M.F."/>
            <person name="Schuster S.C."/>
            <person name="Carlson J.E."/>
            <person name="Guiltinan M.J."/>
            <person name="Mieczkowski P."/>
            <person name="Farmer A."/>
            <person name="Ramaraj T."/>
            <person name="Crozier J."/>
            <person name="Davis R.E."/>
            <person name="Shao J."/>
            <person name="Melnick R.L."/>
            <person name="Pereira G.A.G."/>
            <person name="Bailey B.A."/>
        </authorList>
    </citation>
    <scope>NUCLEOTIDE SEQUENCE [LARGE SCALE GENOMIC DNA]</scope>
    <source>
        <strain evidence="1 2">MCA 2997</strain>
    </source>
</reference>
<comment type="caution">
    <text evidence="1">The sequence shown here is derived from an EMBL/GenBank/DDBJ whole genome shotgun (WGS) entry which is preliminary data.</text>
</comment>
<evidence type="ECO:0000313" key="2">
    <source>
        <dbReference type="Proteomes" id="UP000017559"/>
    </source>
</evidence>
<sequence>MATEHPRHNHSIYEQMVDFVVEGTGQPRDKVREMLPSQKEIECQLKTDTDLQADIIKHKEEIQLWIEELLQQGSLTLSVAKQQALKEFDILMLKCVHTEYMLLLEVKQAVSKFSTEVAEQQTTEI</sequence>
<accession>V2WRZ8</accession>